<proteinExistence type="inferred from homology"/>
<comment type="cofactor">
    <cofactor evidence="1">
        <name>Mn(2+)</name>
        <dbReference type="ChEBI" id="CHEBI:29035"/>
    </cofactor>
</comment>
<dbReference type="EC" id="3.1.3.16" evidence="8"/>
<comment type="similarity">
    <text evidence="8">Belongs to the PPP phosphatase family.</text>
</comment>
<comment type="catalytic activity">
    <reaction evidence="7 8">
        <text>O-phospho-L-threonyl-[protein] + H2O = L-threonyl-[protein] + phosphate</text>
        <dbReference type="Rhea" id="RHEA:47004"/>
        <dbReference type="Rhea" id="RHEA-COMP:11060"/>
        <dbReference type="Rhea" id="RHEA-COMP:11605"/>
        <dbReference type="ChEBI" id="CHEBI:15377"/>
        <dbReference type="ChEBI" id="CHEBI:30013"/>
        <dbReference type="ChEBI" id="CHEBI:43474"/>
        <dbReference type="ChEBI" id="CHEBI:61977"/>
        <dbReference type="EC" id="3.1.3.16"/>
    </reaction>
</comment>
<keyword evidence="4" id="KW-0904">Protein phosphatase</keyword>
<dbReference type="SMART" id="SM00156">
    <property type="entry name" value="PP2Ac"/>
    <property type="match status" value="1"/>
</dbReference>
<feature type="region of interest" description="Disordered" evidence="9">
    <location>
        <begin position="341"/>
        <end position="366"/>
    </location>
</feature>
<dbReference type="Proteomes" id="UP001470230">
    <property type="component" value="Unassembled WGS sequence"/>
</dbReference>
<dbReference type="InterPro" id="IPR004843">
    <property type="entry name" value="Calcineurin-like_PHP"/>
</dbReference>
<sequence>MLNVAEYILSFFIPLIKSSEAEISTLGTVIPIPRFDPEDFLDLCRVTLTLLKKEPPLLYLEPPVFVLGDIHGDIHDLLRVLSKIFNFLSDKSAKILMLGDYIDRGGFSTEVVLLIFSLMSCYPENFFFLRGNHEFPGISSVDILDVELNSLYGKTPLFDEIHRVFSYLPLAAVIGDSYFAVHGGLSPKLITPSDINQVEYPIVDVKADKLVEDILWSDPCAKIAGFIDSTRGKGTLFGSSAIQTFLQHNNFKMIIRAHQCVINGISLFNDNVITVFTTSFYNSEENKGGFLKINEAQEVLTEILVPLRTIRRQQAIFTNISKRKTVILHPIAKSLLAAQTKSGTGRTVKPPLARPRPRGRSVKAENRNSFPVATPIIVAFPS</sequence>
<reference evidence="11 12" key="1">
    <citation type="submission" date="2024-04" db="EMBL/GenBank/DDBJ databases">
        <title>Tritrichomonas musculus Genome.</title>
        <authorList>
            <person name="Alves-Ferreira E."/>
            <person name="Grigg M."/>
            <person name="Lorenzi H."/>
            <person name="Galac M."/>
        </authorList>
    </citation>
    <scope>NUCLEOTIDE SEQUENCE [LARGE SCALE GENOMIC DNA]</scope>
    <source>
        <strain evidence="11 12">EAF2021</strain>
    </source>
</reference>
<evidence type="ECO:0000256" key="1">
    <source>
        <dbReference type="ARBA" id="ARBA00001936"/>
    </source>
</evidence>
<dbReference type="PROSITE" id="PS00125">
    <property type="entry name" value="SER_THR_PHOSPHATASE"/>
    <property type="match status" value="1"/>
</dbReference>
<evidence type="ECO:0000256" key="8">
    <source>
        <dbReference type="RuleBase" id="RU004273"/>
    </source>
</evidence>
<dbReference type="Pfam" id="PF00149">
    <property type="entry name" value="Metallophos"/>
    <property type="match status" value="1"/>
</dbReference>
<dbReference type="InterPro" id="IPR050341">
    <property type="entry name" value="PP1_catalytic_subunit"/>
</dbReference>
<dbReference type="InterPro" id="IPR029052">
    <property type="entry name" value="Metallo-depent_PP-like"/>
</dbReference>
<dbReference type="InterPro" id="IPR006186">
    <property type="entry name" value="Ser/Thr-sp_prot-phosphatase"/>
</dbReference>
<keyword evidence="12" id="KW-1185">Reference proteome</keyword>
<dbReference type="SUPFAM" id="SSF56300">
    <property type="entry name" value="Metallo-dependent phosphatases"/>
    <property type="match status" value="1"/>
</dbReference>
<comment type="catalytic activity">
    <reaction evidence="6">
        <text>O-phospho-L-seryl-[protein] + H2O = L-seryl-[protein] + phosphate</text>
        <dbReference type="Rhea" id="RHEA:20629"/>
        <dbReference type="Rhea" id="RHEA-COMP:9863"/>
        <dbReference type="Rhea" id="RHEA-COMP:11604"/>
        <dbReference type="ChEBI" id="CHEBI:15377"/>
        <dbReference type="ChEBI" id="CHEBI:29999"/>
        <dbReference type="ChEBI" id="CHEBI:43474"/>
        <dbReference type="ChEBI" id="CHEBI:83421"/>
        <dbReference type="EC" id="3.1.3.16"/>
    </reaction>
</comment>
<comment type="caution">
    <text evidence="11">The sequence shown here is derived from an EMBL/GenBank/DDBJ whole genome shotgun (WGS) entry which is preliminary data.</text>
</comment>
<evidence type="ECO:0000259" key="10">
    <source>
        <dbReference type="PROSITE" id="PS00125"/>
    </source>
</evidence>
<keyword evidence="3 8" id="KW-0378">Hydrolase</keyword>
<evidence type="ECO:0000256" key="5">
    <source>
        <dbReference type="ARBA" id="ARBA00023211"/>
    </source>
</evidence>
<name>A0ABR2I6K9_9EUKA</name>
<organism evidence="11 12">
    <name type="scientific">Tritrichomonas musculus</name>
    <dbReference type="NCBI Taxonomy" id="1915356"/>
    <lineage>
        <taxon>Eukaryota</taxon>
        <taxon>Metamonada</taxon>
        <taxon>Parabasalia</taxon>
        <taxon>Tritrichomonadida</taxon>
        <taxon>Tritrichomonadidae</taxon>
        <taxon>Tritrichomonas</taxon>
    </lineage>
</organism>
<evidence type="ECO:0000256" key="2">
    <source>
        <dbReference type="ARBA" id="ARBA00022723"/>
    </source>
</evidence>
<dbReference type="PANTHER" id="PTHR11668:SF300">
    <property type="entry name" value="SERINE_THREONINE-PROTEIN PHOSPHATASE"/>
    <property type="match status" value="1"/>
</dbReference>
<accession>A0ABR2I6K9</accession>
<dbReference type="PRINTS" id="PR00114">
    <property type="entry name" value="STPHPHTASE"/>
</dbReference>
<feature type="domain" description="Serine/threonine specific protein phosphatases" evidence="10">
    <location>
        <begin position="129"/>
        <end position="134"/>
    </location>
</feature>
<evidence type="ECO:0000313" key="12">
    <source>
        <dbReference type="Proteomes" id="UP001470230"/>
    </source>
</evidence>
<keyword evidence="5" id="KW-0464">Manganese</keyword>
<dbReference type="Gene3D" id="3.60.21.10">
    <property type="match status" value="1"/>
</dbReference>
<evidence type="ECO:0000256" key="9">
    <source>
        <dbReference type="SAM" id="MobiDB-lite"/>
    </source>
</evidence>
<evidence type="ECO:0000256" key="6">
    <source>
        <dbReference type="ARBA" id="ARBA00047761"/>
    </source>
</evidence>
<evidence type="ECO:0000256" key="3">
    <source>
        <dbReference type="ARBA" id="ARBA00022801"/>
    </source>
</evidence>
<evidence type="ECO:0000313" key="11">
    <source>
        <dbReference type="EMBL" id="KAK8858051.1"/>
    </source>
</evidence>
<dbReference type="EMBL" id="JAPFFF010000019">
    <property type="protein sequence ID" value="KAK8858051.1"/>
    <property type="molecule type" value="Genomic_DNA"/>
</dbReference>
<dbReference type="PANTHER" id="PTHR11668">
    <property type="entry name" value="SERINE/THREONINE PROTEIN PHOSPHATASE"/>
    <property type="match status" value="1"/>
</dbReference>
<evidence type="ECO:0000256" key="7">
    <source>
        <dbReference type="ARBA" id="ARBA00048336"/>
    </source>
</evidence>
<dbReference type="CDD" id="cd00144">
    <property type="entry name" value="MPP_PPP_family"/>
    <property type="match status" value="1"/>
</dbReference>
<keyword evidence="2" id="KW-0479">Metal-binding</keyword>
<gene>
    <name evidence="11" type="ORF">M9Y10_013151</name>
</gene>
<protein>
    <recommendedName>
        <fullName evidence="8">Serine/threonine-protein phosphatase</fullName>
        <ecNumber evidence="8">3.1.3.16</ecNumber>
    </recommendedName>
</protein>
<evidence type="ECO:0000256" key="4">
    <source>
        <dbReference type="ARBA" id="ARBA00022912"/>
    </source>
</evidence>